<evidence type="ECO:0000313" key="2">
    <source>
        <dbReference type="EMBL" id="ROW08488.1"/>
    </source>
</evidence>
<name>A0A423WYC6_9PEZI</name>
<evidence type="ECO:0000256" key="1">
    <source>
        <dbReference type="SAM" id="Phobius"/>
    </source>
</evidence>
<evidence type="ECO:0000313" key="3">
    <source>
        <dbReference type="Proteomes" id="UP000283895"/>
    </source>
</evidence>
<protein>
    <submittedName>
        <fullName evidence="2">Uncharacterized protein</fullName>
    </submittedName>
</protein>
<keyword evidence="1" id="KW-0812">Transmembrane</keyword>
<dbReference type="EMBL" id="LKEA01000006">
    <property type="protein sequence ID" value="ROW08488.1"/>
    <property type="molecule type" value="Genomic_DNA"/>
</dbReference>
<feature type="transmembrane region" description="Helical" evidence="1">
    <location>
        <begin position="7"/>
        <end position="27"/>
    </location>
</feature>
<gene>
    <name evidence="2" type="ORF">VMCG_03231</name>
</gene>
<keyword evidence="1" id="KW-1133">Transmembrane helix</keyword>
<sequence length="97" mass="10387">MPDIHGSIITIIITPIRIFVIPTPVPITISINSDVRLLSPAQSPLSTFPQGLAIHLCFMLYLTVLAIEVPQLLLSLADALEATTEAAPSGGFWAPVR</sequence>
<organism evidence="2 3">
    <name type="scientific">Cytospora schulzeri</name>
    <dbReference type="NCBI Taxonomy" id="448051"/>
    <lineage>
        <taxon>Eukaryota</taxon>
        <taxon>Fungi</taxon>
        <taxon>Dikarya</taxon>
        <taxon>Ascomycota</taxon>
        <taxon>Pezizomycotina</taxon>
        <taxon>Sordariomycetes</taxon>
        <taxon>Sordariomycetidae</taxon>
        <taxon>Diaporthales</taxon>
        <taxon>Cytosporaceae</taxon>
        <taxon>Cytospora</taxon>
    </lineage>
</organism>
<proteinExistence type="predicted"/>
<reference evidence="2 3" key="1">
    <citation type="submission" date="2015-09" db="EMBL/GenBank/DDBJ databases">
        <title>Host preference determinants of Valsa canker pathogens revealed by comparative genomics.</title>
        <authorList>
            <person name="Yin Z."/>
            <person name="Huang L."/>
        </authorList>
    </citation>
    <scope>NUCLEOTIDE SEQUENCE [LARGE SCALE GENOMIC DNA]</scope>
    <source>
        <strain evidence="2 3">03-1</strain>
    </source>
</reference>
<feature type="transmembrane region" description="Helical" evidence="1">
    <location>
        <begin position="47"/>
        <end position="67"/>
    </location>
</feature>
<keyword evidence="3" id="KW-1185">Reference proteome</keyword>
<dbReference type="AlphaFoldDB" id="A0A423WYC6"/>
<keyword evidence="1" id="KW-0472">Membrane</keyword>
<dbReference type="Proteomes" id="UP000283895">
    <property type="component" value="Unassembled WGS sequence"/>
</dbReference>
<comment type="caution">
    <text evidence="2">The sequence shown here is derived from an EMBL/GenBank/DDBJ whole genome shotgun (WGS) entry which is preliminary data.</text>
</comment>
<accession>A0A423WYC6</accession>